<evidence type="ECO:0000256" key="7">
    <source>
        <dbReference type="SAM" id="SignalP"/>
    </source>
</evidence>
<dbReference type="EMBL" id="BJYZ01000011">
    <property type="protein sequence ID" value="GEO38553.1"/>
    <property type="molecule type" value="Genomic_DNA"/>
</dbReference>
<dbReference type="GO" id="GO:0051205">
    <property type="term" value="P:protein insertion into membrane"/>
    <property type="evidence" value="ECO:0007669"/>
    <property type="project" value="UniProtKB-UniRule"/>
</dbReference>
<evidence type="ECO:0000256" key="1">
    <source>
        <dbReference type="ARBA" id="ARBA00022729"/>
    </source>
</evidence>
<evidence type="ECO:0000256" key="4">
    <source>
        <dbReference type="ARBA" id="ARBA00023237"/>
    </source>
</evidence>
<dbReference type="InterPro" id="IPR017689">
    <property type="entry name" value="BamD"/>
</dbReference>
<keyword evidence="2 6" id="KW-0472">Membrane</keyword>
<evidence type="ECO:0000313" key="10">
    <source>
        <dbReference type="Proteomes" id="UP000321523"/>
    </source>
</evidence>
<dbReference type="Pfam" id="PF13525">
    <property type="entry name" value="YfiO"/>
    <property type="match status" value="1"/>
</dbReference>
<keyword evidence="3 6" id="KW-0564">Palmitate</keyword>
<evidence type="ECO:0000256" key="6">
    <source>
        <dbReference type="HAMAP-Rule" id="MF_00922"/>
    </source>
</evidence>
<comment type="subunit">
    <text evidence="6">Part of the Bam complex.</text>
</comment>
<accession>A0A512DPZ4</accession>
<feature type="signal peptide" evidence="7">
    <location>
        <begin position="1"/>
        <end position="29"/>
    </location>
</feature>
<evidence type="ECO:0000313" key="9">
    <source>
        <dbReference type="EMBL" id="GEO38553.1"/>
    </source>
</evidence>
<comment type="function">
    <text evidence="6">Part of the outer membrane protein assembly complex, which is involved in assembly and insertion of beta-barrel proteins into the outer membrane.</text>
</comment>
<dbReference type="OrthoDB" id="9804044at2"/>
<dbReference type="PROSITE" id="PS51257">
    <property type="entry name" value="PROKAR_LIPOPROTEIN"/>
    <property type="match status" value="1"/>
</dbReference>
<name>A0A512DPZ4_9PROT</name>
<dbReference type="PANTHER" id="PTHR37423:SF1">
    <property type="entry name" value="OUTER MEMBRANE PROTEIN ASSEMBLY FACTOR BAMD"/>
    <property type="match status" value="1"/>
</dbReference>
<evidence type="ECO:0000256" key="5">
    <source>
        <dbReference type="ARBA" id="ARBA00023288"/>
    </source>
</evidence>
<keyword evidence="10" id="KW-1185">Reference proteome</keyword>
<feature type="chain" id="PRO_5022275236" description="Outer membrane protein assembly factor BamD" evidence="7">
    <location>
        <begin position="30"/>
        <end position="277"/>
    </location>
</feature>
<dbReference type="GO" id="GO:0043165">
    <property type="term" value="P:Gram-negative-bacterium-type cell outer membrane assembly"/>
    <property type="evidence" value="ECO:0007669"/>
    <property type="project" value="UniProtKB-UniRule"/>
</dbReference>
<dbReference type="GO" id="GO:1990063">
    <property type="term" value="C:Bam protein complex"/>
    <property type="evidence" value="ECO:0007669"/>
    <property type="project" value="TreeGrafter"/>
</dbReference>
<dbReference type="Gene3D" id="1.25.40.10">
    <property type="entry name" value="Tetratricopeptide repeat domain"/>
    <property type="match status" value="1"/>
</dbReference>
<reference evidence="9 10" key="1">
    <citation type="submission" date="2019-07" db="EMBL/GenBank/DDBJ databases">
        <title>Whole genome shotgun sequence of Skermanella aerolata NBRC 106429.</title>
        <authorList>
            <person name="Hosoyama A."/>
            <person name="Uohara A."/>
            <person name="Ohji S."/>
            <person name="Ichikawa N."/>
        </authorList>
    </citation>
    <scope>NUCLEOTIDE SEQUENCE [LARGE SCALE GENOMIC DNA]</scope>
    <source>
        <strain evidence="9 10">NBRC 106429</strain>
    </source>
</reference>
<comment type="subcellular location">
    <subcellularLocation>
        <location evidence="6">Cell outer membrane</location>
        <topology evidence="6">Lipid-anchor</topology>
    </subcellularLocation>
</comment>
<sequence length="277" mass="31135">MTRLSPSLIRLIAGPCLALAMAAALSACASTEETPYVERPVETIYSEAAAAMDQERFKEAARLFDEVERQHPYSQWATRAQLMSAFAHYQALQYDDAIIALDRFIQLHPGSEDIAYAYYMKGLCYYEQITDVGRDQRVTQQALDALGELTRRFPESPYARDAALKIDLTNDHLAGKEMEIGRYYLRQGYQNAAIGRFRTVIEKYQTTSHVPEALHRLTEAYLALGVVDEAQAAAAVLGHNFPGSEWYVDSYALLVDANVRPESSSKSWISRAWASVF</sequence>
<dbReference type="InterPro" id="IPR011990">
    <property type="entry name" value="TPR-like_helical_dom_sf"/>
</dbReference>
<comment type="caution">
    <text evidence="9">The sequence shown here is derived from an EMBL/GenBank/DDBJ whole genome shotgun (WGS) entry which is preliminary data.</text>
</comment>
<organism evidence="9 10">
    <name type="scientific">Skermanella aerolata</name>
    <dbReference type="NCBI Taxonomy" id="393310"/>
    <lineage>
        <taxon>Bacteria</taxon>
        <taxon>Pseudomonadati</taxon>
        <taxon>Pseudomonadota</taxon>
        <taxon>Alphaproteobacteria</taxon>
        <taxon>Rhodospirillales</taxon>
        <taxon>Azospirillaceae</taxon>
        <taxon>Skermanella</taxon>
    </lineage>
</organism>
<keyword evidence="4 6" id="KW-0998">Cell outer membrane</keyword>
<evidence type="ECO:0000256" key="2">
    <source>
        <dbReference type="ARBA" id="ARBA00023136"/>
    </source>
</evidence>
<keyword evidence="5 6" id="KW-0449">Lipoprotein</keyword>
<dbReference type="InterPro" id="IPR039565">
    <property type="entry name" value="BamD-like"/>
</dbReference>
<gene>
    <name evidence="6 9" type="primary">bamD</name>
    <name evidence="9" type="ORF">SAE02_27010</name>
</gene>
<dbReference type="CDD" id="cd15830">
    <property type="entry name" value="BamD"/>
    <property type="match status" value="1"/>
</dbReference>
<keyword evidence="1 6" id="KW-0732">Signal</keyword>
<comment type="similarity">
    <text evidence="6">Belongs to the BamD family.</text>
</comment>
<protein>
    <recommendedName>
        <fullName evidence="6">Outer membrane protein assembly factor BamD</fullName>
    </recommendedName>
</protein>
<dbReference type="HAMAP" id="MF_00922">
    <property type="entry name" value="OM_assembly_BamD"/>
    <property type="match status" value="1"/>
</dbReference>
<dbReference type="RefSeq" id="WP_044433313.1">
    <property type="nucleotide sequence ID" value="NZ_BJYZ01000011.1"/>
</dbReference>
<proteinExistence type="inferred from homology"/>
<evidence type="ECO:0000256" key="3">
    <source>
        <dbReference type="ARBA" id="ARBA00023139"/>
    </source>
</evidence>
<dbReference type="Proteomes" id="UP000321523">
    <property type="component" value="Unassembled WGS sequence"/>
</dbReference>
<feature type="domain" description="Outer membrane lipoprotein BamD-like" evidence="8">
    <location>
        <begin position="40"/>
        <end position="233"/>
    </location>
</feature>
<dbReference type="PANTHER" id="PTHR37423">
    <property type="entry name" value="SOLUBLE LYTIC MUREIN TRANSGLYCOSYLASE-RELATED"/>
    <property type="match status" value="1"/>
</dbReference>
<dbReference type="SUPFAM" id="SSF48452">
    <property type="entry name" value="TPR-like"/>
    <property type="match status" value="1"/>
</dbReference>
<dbReference type="AlphaFoldDB" id="A0A512DPZ4"/>
<dbReference type="NCBIfam" id="TIGR03302">
    <property type="entry name" value="OM_YfiO"/>
    <property type="match status" value="1"/>
</dbReference>
<evidence type="ECO:0000259" key="8">
    <source>
        <dbReference type="Pfam" id="PF13525"/>
    </source>
</evidence>